<feature type="non-terminal residue" evidence="1">
    <location>
        <position position="1"/>
    </location>
</feature>
<name>A0A1B6GSN7_9HEMI</name>
<reference evidence="1" key="1">
    <citation type="submission" date="2015-11" db="EMBL/GenBank/DDBJ databases">
        <title>De novo transcriptome assembly of four potential Pierce s Disease insect vectors from Arizona vineyards.</title>
        <authorList>
            <person name="Tassone E.E."/>
        </authorList>
    </citation>
    <scope>NUCLEOTIDE SEQUENCE</scope>
</reference>
<dbReference type="InterPro" id="IPR052807">
    <property type="entry name" value="Mito_transl_resp_regulator"/>
</dbReference>
<protein>
    <submittedName>
        <fullName evidence="1">Uncharacterized protein</fullName>
    </submittedName>
</protein>
<dbReference type="EMBL" id="GECZ01004342">
    <property type="protein sequence ID" value="JAS65427.1"/>
    <property type="molecule type" value="Transcribed_RNA"/>
</dbReference>
<dbReference type="PANTHER" id="PTHR46406">
    <property type="entry name" value="NITRIC OXIDE-ASSOCIATED PROTEIN 1"/>
    <property type="match status" value="1"/>
</dbReference>
<gene>
    <name evidence="1" type="ORF">g.46670</name>
</gene>
<dbReference type="PANTHER" id="PTHR46406:SF1">
    <property type="entry name" value="NITRIC OXIDE-ASSOCIATED PROTEIN 1"/>
    <property type="match status" value="1"/>
</dbReference>
<proteinExistence type="predicted"/>
<dbReference type="AlphaFoldDB" id="A0A1B6GSN7"/>
<sequence length="169" mass="19321">VRKPPKIGIEADKQRKIEFQKCRWCFDTPGVMHNDQILNLLTTEELLLILPHERIQPRSFTMWPETTLFIAGLARLDFLSGDEKIKMTAFCSNSLPLTVCEIKHADEMYEHLLGSEMFLVPKGNTERLKEWPRLEPHTTDFQLEGIRGLVGLKSCADVVLSNAGWVSLT</sequence>
<evidence type="ECO:0000313" key="1">
    <source>
        <dbReference type="EMBL" id="JAS65427.1"/>
    </source>
</evidence>
<organism evidence="1">
    <name type="scientific">Cuerna arida</name>
    <dbReference type="NCBI Taxonomy" id="1464854"/>
    <lineage>
        <taxon>Eukaryota</taxon>
        <taxon>Metazoa</taxon>
        <taxon>Ecdysozoa</taxon>
        <taxon>Arthropoda</taxon>
        <taxon>Hexapoda</taxon>
        <taxon>Insecta</taxon>
        <taxon>Pterygota</taxon>
        <taxon>Neoptera</taxon>
        <taxon>Paraneoptera</taxon>
        <taxon>Hemiptera</taxon>
        <taxon>Auchenorrhyncha</taxon>
        <taxon>Membracoidea</taxon>
        <taxon>Cicadellidae</taxon>
        <taxon>Cicadellinae</taxon>
        <taxon>Proconiini</taxon>
        <taxon>Cuerna</taxon>
    </lineage>
</organism>
<feature type="non-terminal residue" evidence="1">
    <location>
        <position position="169"/>
    </location>
</feature>
<accession>A0A1B6GSN7</accession>